<keyword evidence="4" id="KW-1185">Reference proteome</keyword>
<feature type="domain" description="Retrotransposon gag" evidence="2">
    <location>
        <begin position="485"/>
        <end position="572"/>
    </location>
</feature>
<dbReference type="PANTHER" id="PTHR33223">
    <property type="entry name" value="CCHC-TYPE DOMAIN-CONTAINING PROTEIN"/>
    <property type="match status" value="1"/>
</dbReference>
<dbReference type="Pfam" id="PF03732">
    <property type="entry name" value="Retrotrans_gag"/>
    <property type="match status" value="1"/>
</dbReference>
<dbReference type="Proteomes" id="UP000593564">
    <property type="component" value="Unassembled WGS sequence"/>
</dbReference>
<evidence type="ECO:0000313" key="4">
    <source>
        <dbReference type="Proteomes" id="UP000593564"/>
    </source>
</evidence>
<gene>
    <name evidence="3" type="ORF">HYC85_028961</name>
</gene>
<reference evidence="3 4" key="2">
    <citation type="submission" date="2020-07" db="EMBL/GenBank/DDBJ databases">
        <title>Genome assembly of wild tea tree DASZ reveals pedigree and selection history of tea varieties.</title>
        <authorList>
            <person name="Zhang W."/>
        </authorList>
    </citation>
    <scope>NUCLEOTIDE SEQUENCE [LARGE SCALE GENOMIC DNA]</scope>
    <source>
        <strain evidence="4">cv. G240</strain>
        <tissue evidence="3">Leaf</tissue>
    </source>
</reference>
<evidence type="ECO:0000256" key="1">
    <source>
        <dbReference type="SAM" id="MobiDB-lite"/>
    </source>
</evidence>
<protein>
    <recommendedName>
        <fullName evidence="2">Retrotransposon gag domain-containing protein</fullName>
    </recommendedName>
</protein>
<reference evidence="4" key="1">
    <citation type="journal article" date="2020" name="Nat. Commun.">
        <title>Genome assembly of wild tea tree DASZ reveals pedigree and selection history of tea varieties.</title>
        <authorList>
            <person name="Zhang W."/>
            <person name="Zhang Y."/>
            <person name="Qiu H."/>
            <person name="Guo Y."/>
            <person name="Wan H."/>
            <person name="Zhang X."/>
            <person name="Scossa F."/>
            <person name="Alseekh S."/>
            <person name="Zhang Q."/>
            <person name="Wang P."/>
            <person name="Xu L."/>
            <person name="Schmidt M.H."/>
            <person name="Jia X."/>
            <person name="Li D."/>
            <person name="Zhu A."/>
            <person name="Guo F."/>
            <person name="Chen W."/>
            <person name="Ni D."/>
            <person name="Usadel B."/>
            <person name="Fernie A.R."/>
            <person name="Wen W."/>
        </authorList>
    </citation>
    <scope>NUCLEOTIDE SEQUENCE [LARGE SCALE GENOMIC DNA]</scope>
    <source>
        <strain evidence="4">cv. G240</strain>
    </source>
</reference>
<sequence length="754" mass="83415">METPLGDLEPRDFPLVDEDRDLAEQFAVCRDPFGVGFAKTLWREDAKIVEGGIDQMPGLAAKVLLTSSDYEFDVDGVSDKHLGLLGRVFRDQQLECVDTPFLTDLKTQTSPIERSARFSLFSLREGRERSRRPSLSGRGLHFVAVGHFAHFGARFPVFGAVRPCASVRDRLTISYCFGFWRTSVSSPGRTYKGGRPLTILNHKAVLRTPGRTPICGGRPLNLLDPFDPWPAGHGRTPCLPSAIPKRFAGGLSCQGMTIRLIGCGLCQSEIQFKGNQCSFARGRGQIPISQIDQQNTSGMEAMMRQMQESMKLMQQDATRQEEFAKQQVAIMVQQVEVIIKLQQQSGASASQQVPPPAGAPAPGETPNVQGGTDIPVGPALPAILPQLSKTPTNLPDSPFEFEVDPTTLKLSKLEKLLKKSQGVKSIPGIEDGYTDAAVTLPDRFKMPHIDRFDGSGGPMVHLSLFSDVLRLMGLTRLQKLSLFGRTLSGIAVTWYAKLEHSVKRSWEEMAEAFVAQYSYNTQIEITTRDLETTRQEPKESFSEFVPRWRAKASMMTIRPTDKDQIRMIVRNLQPKLMQKMIMIPFPTFPDLHEMGVQIEDAMKQGLFDQEKEQPRRAFTHSSNATTSGDAAARSSEVGMVTATAPKTTTPFTSAFGSSSQVAKYPPQARKVFTPLYMLLSKALGVLIKKGHLKPLEPQPLPKNLPLSHNPANYCAFHQRASHDTDMCFRLRHEIQDLIDNGVIPAPGPAKSIGT</sequence>
<dbReference type="InterPro" id="IPR005162">
    <property type="entry name" value="Retrotrans_gag_dom"/>
</dbReference>
<evidence type="ECO:0000313" key="3">
    <source>
        <dbReference type="EMBL" id="KAF5932790.1"/>
    </source>
</evidence>
<name>A0A7J7FWK5_CAMSI</name>
<feature type="compositionally biased region" description="Polar residues" evidence="1">
    <location>
        <begin position="619"/>
        <end position="628"/>
    </location>
</feature>
<evidence type="ECO:0000259" key="2">
    <source>
        <dbReference type="Pfam" id="PF03732"/>
    </source>
</evidence>
<accession>A0A7J7FWK5</accession>
<feature type="region of interest" description="Disordered" evidence="1">
    <location>
        <begin position="348"/>
        <end position="374"/>
    </location>
</feature>
<dbReference type="PANTHER" id="PTHR33223:SF8">
    <property type="entry name" value="OS04G0172440 PROTEIN"/>
    <property type="match status" value="1"/>
</dbReference>
<proteinExistence type="predicted"/>
<dbReference type="EMBL" id="JACBKZ010000014">
    <property type="protein sequence ID" value="KAF5932790.1"/>
    <property type="molecule type" value="Genomic_DNA"/>
</dbReference>
<feature type="region of interest" description="Disordered" evidence="1">
    <location>
        <begin position="609"/>
        <end position="635"/>
    </location>
</feature>
<organism evidence="3 4">
    <name type="scientific">Camellia sinensis</name>
    <name type="common">Tea plant</name>
    <name type="synonym">Thea sinensis</name>
    <dbReference type="NCBI Taxonomy" id="4442"/>
    <lineage>
        <taxon>Eukaryota</taxon>
        <taxon>Viridiplantae</taxon>
        <taxon>Streptophyta</taxon>
        <taxon>Embryophyta</taxon>
        <taxon>Tracheophyta</taxon>
        <taxon>Spermatophyta</taxon>
        <taxon>Magnoliopsida</taxon>
        <taxon>eudicotyledons</taxon>
        <taxon>Gunneridae</taxon>
        <taxon>Pentapetalae</taxon>
        <taxon>asterids</taxon>
        <taxon>Ericales</taxon>
        <taxon>Theaceae</taxon>
        <taxon>Camellia</taxon>
    </lineage>
</organism>
<dbReference type="AlphaFoldDB" id="A0A7J7FWK5"/>
<comment type="caution">
    <text evidence="3">The sequence shown here is derived from an EMBL/GenBank/DDBJ whole genome shotgun (WGS) entry which is preliminary data.</text>
</comment>